<protein>
    <submittedName>
        <fullName evidence="1">Uncharacterized protein</fullName>
    </submittedName>
</protein>
<comment type="caution">
    <text evidence="1">The sequence shown here is derived from an EMBL/GenBank/DDBJ whole genome shotgun (WGS) entry which is preliminary data.</text>
</comment>
<sequence length="351" mass="39662">MGKVFVDSAVATTFQAPSSPAVHWRETEPASIEVVGLTDQSTIQTATWEDVIGLEDQQRRHLIRLHDKGVLWKHPADSNGSVTNRSVVFRLSHGGEVSADGNCLFTASQRAMMAREIDARELRRRTVRRFSEDFGSASSEEKQAINDMIRHLYSPDLKNGWGIHVVQELKLLAKKEDRLALDSAIDELVQLGMQREMAAESIYKERCIPVNDGPSWAKYMSISGSRDDDYDIISLQYTEEGLLSVDENRQGHAAAFGDDIAIECLATEFKREIYVVQAHGSDAMVDEENCVFFLPHRPRCEICELPFFLFMKGTGNRALQLYKKHIVSSYPYNAATFFLFLFNNPAKFLIC</sequence>
<accession>A0AAV8SYZ6</accession>
<evidence type="ECO:0000313" key="1">
    <source>
        <dbReference type="EMBL" id="KAJ8759218.1"/>
    </source>
</evidence>
<dbReference type="AlphaFoldDB" id="A0AAV8SYZ6"/>
<dbReference type="PANTHER" id="PTHR36068:SF1">
    <property type="entry name" value="OS01G0102500 PROTEIN"/>
    <property type="match status" value="1"/>
</dbReference>
<dbReference type="Gene3D" id="3.90.70.80">
    <property type="match status" value="1"/>
</dbReference>
<dbReference type="EMBL" id="JAIWQS010000007">
    <property type="protein sequence ID" value="KAJ8759218.1"/>
    <property type="molecule type" value="Genomic_DNA"/>
</dbReference>
<proteinExistence type="predicted"/>
<reference evidence="1 2" key="1">
    <citation type="submission" date="2021-09" db="EMBL/GenBank/DDBJ databases">
        <title>Genomic insights and catalytic innovation underlie evolution of tropane alkaloids biosynthesis.</title>
        <authorList>
            <person name="Wang Y.-J."/>
            <person name="Tian T."/>
            <person name="Huang J.-P."/>
            <person name="Huang S.-X."/>
        </authorList>
    </citation>
    <scope>NUCLEOTIDE SEQUENCE [LARGE SCALE GENOMIC DNA]</scope>
    <source>
        <strain evidence="1">KIB-2018</strain>
        <tissue evidence="1">Leaf</tissue>
    </source>
</reference>
<organism evidence="1 2">
    <name type="scientific">Erythroxylum novogranatense</name>
    <dbReference type="NCBI Taxonomy" id="1862640"/>
    <lineage>
        <taxon>Eukaryota</taxon>
        <taxon>Viridiplantae</taxon>
        <taxon>Streptophyta</taxon>
        <taxon>Embryophyta</taxon>
        <taxon>Tracheophyta</taxon>
        <taxon>Spermatophyta</taxon>
        <taxon>Magnoliopsida</taxon>
        <taxon>eudicotyledons</taxon>
        <taxon>Gunneridae</taxon>
        <taxon>Pentapetalae</taxon>
        <taxon>rosids</taxon>
        <taxon>fabids</taxon>
        <taxon>Malpighiales</taxon>
        <taxon>Erythroxylaceae</taxon>
        <taxon>Erythroxylum</taxon>
    </lineage>
</organism>
<dbReference type="Proteomes" id="UP001159364">
    <property type="component" value="Linkage Group LG07"/>
</dbReference>
<name>A0AAV8SYZ6_9ROSI</name>
<gene>
    <name evidence="1" type="ORF">K2173_006678</name>
</gene>
<keyword evidence="2" id="KW-1185">Reference proteome</keyword>
<dbReference type="PANTHER" id="PTHR36068">
    <property type="entry name" value="OS01G0102500 PROTEIN"/>
    <property type="match status" value="1"/>
</dbReference>
<evidence type="ECO:0000313" key="2">
    <source>
        <dbReference type="Proteomes" id="UP001159364"/>
    </source>
</evidence>